<name>A0ABS2FUE9_9FIRM</name>
<dbReference type="Pfam" id="PF13638">
    <property type="entry name" value="PIN_4"/>
    <property type="match status" value="1"/>
</dbReference>
<dbReference type="InterPro" id="IPR002716">
    <property type="entry name" value="PIN_dom"/>
</dbReference>
<sequence length="456" mass="50189">MQKTYVLDTNVLMQAPYALESFEDNHIVLPLAVLEELDGLKRAEGEPGSNARQVIRFLEQLRRQGNLLEGVPLPGGGSLRLEVNHIAVPLPDGMDPSSRDGRVLKVCRGLLEEGTPATLVTRDIVSRIKAQMMGVPAEDFTTDQVPSSAAPYTGRADVYVPNELLASFRKKGLPAGDLYTVGQDGARQPVRLTENQFLLLRSDVSEKKTMLGRFHGGRAVPLVHGGARPFGVKPRSVGQQFLQEALLLSADEAPLVIAKGPAGTAKTFYTLAAGLEQVLEAEERTYRKILVCRPNAQFDQDIGFLPGSEQEKISPLLRPIVDNLEILLDLDGKKEKRTEEELRSRIDYLFTTGVITAEAMNFMRGRSITDTWLMIDEAQNLTPRQVKGIITRVGRGTKVILLGDPAQIDHPLLDEQSNGLSYAADRMRGSPLCVQLTMLPDECERSELALDAAMRM</sequence>
<gene>
    <name evidence="5" type="ORF">H9X91_07355</name>
</gene>
<dbReference type="PANTHER" id="PTHR30473">
    <property type="entry name" value="PROTEIN PHOH"/>
    <property type="match status" value="1"/>
</dbReference>
<accession>A0ABS2FUE9</accession>
<dbReference type="InterPro" id="IPR027417">
    <property type="entry name" value="P-loop_NTPase"/>
</dbReference>
<dbReference type="Proteomes" id="UP000719500">
    <property type="component" value="Unassembled WGS sequence"/>
</dbReference>
<dbReference type="Gene3D" id="3.40.50.1010">
    <property type="entry name" value="5'-nuclease"/>
    <property type="match status" value="1"/>
</dbReference>
<dbReference type="Pfam" id="PF02562">
    <property type="entry name" value="PhoH"/>
    <property type="match status" value="1"/>
</dbReference>
<keyword evidence="2" id="KW-0067">ATP-binding</keyword>
<dbReference type="EMBL" id="JACSNX010000008">
    <property type="protein sequence ID" value="MBM6851252.1"/>
    <property type="molecule type" value="Genomic_DNA"/>
</dbReference>
<evidence type="ECO:0000256" key="2">
    <source>
        <dbReference type="ARBA" id="ARBA00022840"/>
    </source>
</evidence>
<evidence type="ECO:0000259" key="4">
    <source>
        <dbReference type="SMART" id="SM00670"/>
    </source>
</evidence>
<reference evidence="5 6" key="1">
    <citation type="journal article" date="2021" name="Sci. Rep.">
        <title>The distribution of antibiotic resistance genes in chicken gut microbiota commensals.</title>
        <authorList>
            <person name="Juricova H."/>
            <person name="Matiasovicova J."/>
            <person name="Kubasova T."/>
            <person name="Cejkova D."/>
            <person name="Rychlik I."/>
        </authorList>
    </citation>
    <scope>NUCLEOTIDE SEQUENCE [LARGE SCALE GENOMIC DNA]</scope>
    <source>
        <strain evidence="5 6">An411</strain>
    </source>
</reference>
<dbReference type="Gene3D" id="3.40.50.300">
    <property type="entry name" value="P-loop containing nucleotide triphosphate hydrolases"/>
    <property type="match status" value="1"/>
</dbReference>
<evidence type="ECO:0000313" key="6">
    <source>
        <dbReference type="Proteomes" id="UP000719500"/>
    </source>
</evidence>
<comment type="caution">
    <text evidence="5">The sequence shown here is derived from an EMBL/GenBank/DDBJ whole genome shotgun (WGS) entry which is preliminary data.</text>
</comment>
<dbReference type="SUPFAM" id="SSF88723">
    <property type="entry name" value="PIN domain-like"/>
    <property type="match status" value="1"/>
</dbReference>
<dbReference type="InterPro" id="IPR029060">
    <property type="entry name" value="PIN-like_dom_sf"/>
</dbReference>
<evidence type="ECO:0000256" key="3">
    <source>
        <dbReference type="ARBA" id="ARBA00046345"/>
    </source>
</evidence>
<dbReference type="SMART" id="SM00670">
    <property type="entry name" value="PINc"/>
    <property type="match status" value="1"/>
</dbReference>
<evidence type="ECO:0000256" key="1">
    <source>
        <dbReference type="ARBA" id="ARBA00022741"/>
    </source>
</evidence>
<proteinExistence type="inferred from homology"/>
<feature type="domain" description="PIN" evidence="4">
    <location>
        <begin position="3"/>
        <end position="128"/>
    </location>
</feature>
<keyword evidence="1" id="KW-0547">Nucleotide-binding</keyword>
<organism evidence="5 6">
    <name type="scientific">Oscillibacter valericigenes</name>
    <dbReference type="NCBI Taxonomy" id="351091"/>
    <lineage>
        <taxon>Bacteria</taxon>
        <taxon>Bacillati</taxon>
        <taxon>Bacillota</taxon>
        <taxon>Clostridia</taxon>
        <taxon>Eubacteriales</taxon>
        <taxon>Oscillospiraceae</taxon>
        <taxon>Oscillibacter</taxon>
    </lineage>
</organism>
<dbReference type="RefSeq" id="WP_204804044.1">
    <property type="nucleotide sequence ID" value="NZ_JACSNX010000008.1"/>
</dbReference>
<comment type="similarity">
    <text evidence="3">In the N-terminal section; belongs to the PINc/VapC protein family.</text>
</comment>
<dbReference type="InterPro" id="IPR003714">
    <property type="entry name" value="PhoH"/>
</dbReference>
<dbReference type="PANTHER" id="PTHR30473:SF2">
    <property type="entry name" value="PIN DOMAIN-CONTAINING PROTEIN"/>
    <property type="match status" value="1"/>
</dbReference>
<protein>
    <submittedName>
        <fullName evidence="5">PhoH family protein</fullName>
    </submittedName>
</protein>
<keyword evidence="6" id="KW-1185">Reference proteome</keyword>
<dbReference type="CDD" id="cd09883">
    <property type="entry name" value="PIN_VapC_PhoHL-ATPase"/>
    <property type="match status" value="1"/>
</dbReference>
<evidence type="ECO:0000313" key="5">
    <source>
        <dbReference type="EMBL" id="MBM6851252.1"/>
    </source>
</evidence>
<dbReference type="SUPFAM" id="SSF52540">
    <property type="entry name" value="P-loop containing nucleoside triphosphate hydrolases"/>
    <property type="match status" value="1"/>
</dbReference>
<dbReference type="InterPro" id="IPR051451">
    <property type="entry name" value="PhoH2-like"/>
</dbReference>